<reference evidence="3 4" key="1">
    <citation type="submission" date="2020-04" db="EMBL/GenBank/DDBJ databases">
        <authorList>
            <person name="Laetsch R D."/>
            <person name="Stevens L."/>
            <person name="Kumar S."/>
            <person name="Blaxter L. M."/>
        </authorList>
    </citation>
    <scope>NUCLEOTIDE SEQUENCE [LARGE SCALE GENOMIC DNA]</scope>
</reference>
<feature type="coiled-coil region" evidence="1">
    <location>
        <begin position="595"/>
        <end position="629"/>
    </location>
</feature>
<dbReference type="InterPro" id="IPR001715">
    <property type="entry name" value="CH_dom"/>
</dbReference>
<dbReference type="Gene3D" id="1.10.418.10">
    <property type="entry name" value="Calponin-like domain"/>
    <property type="match status" value="1"/>
</dbReference>
<organism evidence="3 4">
    <name type="scientific">Caenorhabditis bovis</name>
    <dbReference type="NCBI Taxonomy" id="2654633"/>
    <lineage>
        <taxon>Eukaryota</taxon>
        <taxon>Metazoa</taxon>
        <taxon>Ecdysozoa</taxon>
        <taxon>Nematoda</taxon>
        <taxon>Chromadorea</taxon>
        <taxon>Rhabditida</taxon>
        <taxon>Rhabditina</taxon>
        <taxon>Rhabditomorpha</taxon>
        <taxon>Rhabditoidea</taxon>
        <taxon>Rhabditidae</taxon>
        <taxon>Peloderinae</taxon>
        <taxon>Caenorhabditis</taxon>
    </lineage>
</organism>
<keyword evidence="4" id="KW-1185">Reference proteome</keyword>
<dbReference type="OrthoDB" id="775356at2759"/>
<name>A0A8S1FB90_9PELO</name>
<dbReference type="Pfam" id="PF00307">
    <property type="entry name" value="CH"/>
    <property type="match status" value="1"/>
</dbReference>
<dbReference type="Proteomes" id="UP000494206">
    <property type="component" value="Unassembled WGS sequence"/>
</dbReference>
<gene>
    <name evidence="3" type="ORF">CBOVIS_LOCUS10133</name>
</gene>
<evidence type="ECO:0000256" key="1">
    <source>
        <dbReference type="SAM" id="Coils"/>
    </source>
</evidence>
<dbReference type="GO" id="GO:0051015">
    <property type="term" value="F:actin filament binding"/>
    <property type="evidence" value="ECO:0007669"/>
    <property type="project" value="TreeGrafter"/>
</dbReference>
<evidence type="ECO:0000313" key="4">
    <source>
        <dbReference type="Proteomes" id="UP000494206"/>
    </source>
</evidence>
<proteinExistence type="predicted"/>
<sequence>MEESIEDVDERRLNRVAYEYLCRCAEVRVWLSECLNDSNIVPAGELEENMRNGVLLARLAHSFAPDVVPEKGIFDINQEKYAQNENVPVYRHTDNIMQWRRAMESVNLPEIFIPETADVFEGRNTKTIFCLYALATLLHRQRKAPPIRNLAGQAKFTSNELNEMKENLKDSKLPEFGDVGHLLSDRKQDNADAHSMELIMKAVQENDLTLLIDSLKSCGIDYVEEKLAKKYMEALKKENSEIYVKIFVQNIINDTNNTSALSELVEILNSSDPRCHEAILAVLDLLQFEDVRPTAINLYIDLLRRYQAENDGLMEKNGICEVINQANALVEVKIAVEHGSSEDVFHALCNPHLSLIPNKSNAKLYYNRIKSAYEEVNDDNYFLDRRSLEEIVEEFGDISADKRQVLELNESISRDDREGIEHILSYDVFADIYVEQNIEYYVKRLKLKKPETVSEVRNSMQAVNEEIQKGFAELENVILLNNAMISGDETRIRNALESIVSLNRSANYRKELSQWYTRRLLTAPEEKKPIEGSEKWLDHECHAGNVYMETTKLTKSTKPKTPIDSGMYKWDEISKLMDEENANFDEYYRKNEPKVLKSQAALRKFIEKKRQLKEEIERSEKEQAAKKIQTHYKSYRIKKDLELLKNSTVPTLALVRKFVKQLPRNEVDFTDDIDVANAKVEVIRLMNSNRQLDADLAELDEKIGLLIKNRLNLSDVIAHREKTAEAADSFSVRGVSLRKQKDRQNQATVEQLLYYLQTNTKYLANLIDGSDEVVLPRKDLIANVICPIFGFLSDNREQFLMIRLLCELLGRQIERMKKIEDFPTSDCFSMMTQFFTQGQFDNILADPCQAASEVFTAFSVEESRVKTFHLEPITLYESIYGRTIETAEKALQDEAVSQILSDSLSFLAKWSEEITEELFNKFTLPKSAIFLTSYLENALRHQFPSAATNQINHYCAIFAFKVFLSKSLVSQRSLFRVLGKQMGDDAMHRLECITRFLEFAVENKGYGNDKWYLTALNKQIHSINQKFLAYMIRSMRNVSLDEIYSMNEFTQFDPFQKPTLSLMDRDIQTVLDCLKKHQNLIETDKEDLVLQLICCSSVPQTLDGDRMITLHLHPSPNEQIADGEAPQLFARAKKLVVELLLCELAGQNVSELLETVPTSSNEKNLKVESIKKKQESLKLDLKSLEANGKTSKDDDYQSIVTDIANDIRLHARRQRERAEQKRSVAETKRKLVEQREELKEKMARYEEYLNTCLENLSRTSRRLSFRPNTKEAGKIQKERASLDQIKSYKSSAEKLFKKGVLVDVIDYQSPKKLTKLSLEIASTNEKGVFAIMLYEAGKIADQATLHFQDLLKSDSVEETKFMLEDKIVFDVPKTIQYINKKFYNNCDTSHDASSLLPPTPTPNSMSPQLYSNMTALPRFLVLLAFISSICAAADNSTIAANVSTISSSSSTSISVTLSPSTTRIPMSRSQIAAQPAADAPIVAASSEPDLKLHGITEQNLNMKYYNFICSSHFHLDCKITETLQICMKGNHVAVLGMPLTFDKNSDDTSFLSKWIRKCDGNDQEMNQKAMKIIRNRIHYQNENNWSNVFNAGAAPQLFSLLIFSIFVI</sequence>
<comment type="caution">
    <text evidence="3">The sequence shown here is derived from an EMBL/GenBank/DDBJ whole genome shotgun (WGS) entry which is preliminary data.</text>
</comment>
<dbReference type="GO" id="GO:0005938">
    <property type="term" value="C:cell cortex"/>
    <property type="evidence" value="ECO:0007669"/>
    <property type="project" value="TreeGrafter"/>
</dbReference>
<dbReference type="PROSITE" id="PS50021">
    <property type="entry name" value="CH"/>
    <property type="match status" value="1"/>
</dbReference>
<dbReference type="GO" id="GO:0005096">
    <property type="term" value="F:GTPase activator activity"/>
    <property type="evidence" value="ECO:0007669"/>
    <property type="project" value="TreeGrafter"/>
</dbReference>
<feature type="coiled-coil region" evidence="1">
    <location>
        <begin position="1167"/>
        <end position="1255"/>
    </location>
</feature>
<dbReference type="GO" id="GO:0005516">
    <property type="term" value="F:calmodulin binding"/>
    <property type="evidence" value="ECO:0007669"/>
    <property type="project" value="TreeGrafter"/>
</dbReference>
<dbReference type="InterPro" id="IPR036872">
    <property type="entry name" value="CH_dom_sf"/>
</dbReference>
<dbReference type="PANTHER" id="PTHR14149:SF14">
    <property type="entry name" value="CALPONIN-HOMOLOGY (CH) DOMAIN-CONTAINING PROTEIN"/>
    <property type="match status" value="1"/>
</dbReference>
<dbReference type="EMBL" id="CADEPM010000007">
    <property type="protein sequence ID" value="CAB3408345.1"/>
    <property type="molecule type" value="Genomic_DNA"/>
</dbReference>
<dbReference type="InterPro" id="IPR000593">
    <property type="entry name" value="RasGAP_C"/>
</dbReference>
<dbReference type="GO" id="GO:1903479">
    <property type="term" value="P:mitotic actomyosin contractile ring assembly actin filament organization"/>
    <property type="evidence" value="ECO:0007669"/>
    <property type="project" value="TreeGrafter"/>
</dbReference>
<evidence type="ECO:0000259" key="2">
    <source>
        <dbReference type="PROSITE" id="PS50021"/>
    </source>
</evidence>
<dbReference type="SUPFAM" id="SSF143885">
    <property type="entry name" value="RGC domain-like"/>
    <property type="match status" value="1"/>
</dbReference>
<accession>A0A8S1FB90</accession>
<dbReference type="Pfam" id="PF03836">
    <property type="entry name" value="RasGAP_C"/>
    <property type="match status" value="1"/>
</dbReference>
<feature type="coiled-coil region" evidence="1">
    <location>
        <begin position="682"/>
        <end position="709"/>
    </location>
</feature>
<protein>
    <recommendedName>
        <fullName evidence="2">Calponin-homology (CH) domain-containing protein</fullName>
    </recommendedName>
</protein>
<feature type="domain" description="Calponin-homology (CH)" evidence="2">
    <location>
        <begin position="21"/>
        <end position="139"/>
    </location>
</feature>
<dbReference type="InterPro" id="IPR008936">
    <property type="entry name" value="Rho_GTPase_activation_prot"/>
</dbReference>
<evidence type="ECO:0000313" key="3">
    <source>
        <dbReference type="EMBL" id="CAB3408345.1"/>
    </source>
</evidence>
<dbReference type="SUPFAM" id="SSF47576">
    <property type="entry name" value="Calponin-homology domain, CH-domain"/>
    <property type="match status" value="1"/>
</dbReference>
<dbReference type="PANTHER" id="PTHR14149">
    <property type="entry name" value="RAS GTPASE-ACTIVATING PROTEIN WITH IQ MOTIF"/>
    <property type="match status" value="1"/>
</dbReference>
<keyword evidence="1" id="KW-0175">Coiled coil</keyword>
<dbReference type="Gene3D" id="1.10.506.10">
    <property type="entry name" value="GTPase Activation - p120gap, domain 1"/>
    <property type="match status" value="1"/>
</dbReference>